<dbReference type="SUPFAM" id="SSF57756">
    <property type="entry name" value="Retrovirus zinc finger-like domains"/>
    <property type="match status" value="1"/>
</dbReference>
<dbReference type="InterPro" id="IPR050666">
    <property type="entry name" value="ESRP"/>
</dbReference>
<evidence type="ECO:0000313" key="8">
    <source>
        <dbReference type="WBParaSite" id="ACRNAN_scaffold7464.g31207.t1"/>
    </source>
</evidence>
<keyword evidence="3" id="KW-0863">Zinc-finger</keyword>
<dbReference type="InterPro" id="IPR036875">
    <property type="entry name" value="Znf_CCHC_sf"/>
</dbReference>
<dbReference type="SMART" id="SM00360">
    <property type="entry name" value="RRM"/>
    <property type="match status" value="2"/>
</dbReference>
<evidence type="ECO:0000256" key="4">
    <source>
        <dbReference type="PROSITE-ProRule" id="PRU00176"/>
    </source>
</evidence>
<dbReference type="GO" id="GO:0008270">
    <property type="term" value="F:zinc ion binding"/>
    <property type="evidence" value="ECO:0007669"/>
    <property type="project" value="UniProtKB-KW"/>
</dbReference>
<dbReference type="GO" id="GO:0019899">
    <property type="term" value="F:enzyme binding"/>
    <property type="evidence" value="ECO:0007669"/>
    <property type="project" value="UniProtKB-ARBA"/>
</dbReference>
<dbReference type="Gene3D" id="3.30.70.330">
    <property type="match status" value="2"/>
</dbReference>
<name>A0A914EFT2_9BILA</name>
<dbReference type="PROSITE" id="PS50102">
    <property type="entry name" value="RRM"/>
    <property type="match status" value="2"/>
</dbReference>
<dbReference type="SMART" id="SM00343">
    <property type="entry name" value="ZnF_C2HC"/>
    <property type="match status" value="1"/>
</dbReference>
<feature type="domain" description="RRM" evidence="5">
    <location>
        <begin position="237"/>
        <end position="312"/>
    </location>
</feature>
<dbReference type="GO" id="GO:0003723">
    <property type="term" value="F:RNA binding"/>
    <property type="evidence" value="ECO:0007669"/>
    <property type="project" value="UniProtKB-UniRule"/>
</dbReference>
<evidence type="ECO:0000259" key="5">
    <source>
        <dbReference type="PROSITE" id="PS50102"/>
    </source>
</evidence>
<evidence type="ECO:0000256" key="1">
    <source>
        <dbReference type="ARBA" id="ARBA00022737"/>
    </source>
</evidence>
<dbReference type="PANTHER" id="PTHR13976">
    <property type="entry name" value="HETEROGENEOUS NUCLEAR RIBONUCLEOPROTEIN-RELATED"/>
    <property type="match status" value="1"/>
</dbReference>
<evidence type="ECO:0000259" key="6">
    <source>
        <dbReference type="PROSITE" id="PS50158"/>
    </source>
</evidence>
<keyword evidence="2 4" id="KW-0694">RNA-binding</keyword>
<dbReference type="Proteomes" id="UP000887540">
    <property type="component" value="Unplaced"/>
</dbReference>
<proteinExistence type="predicted"/>
<feature type="domain" description="CCHC-type" evidence="6">
    <location>
        <begin position="6"/>
        <end position="21"/>
    </location>
</feature>
<dbReference type="AlphaFoldDB" id="A0A914EFT2"/>
<dbReference type="PROSITE" id="PS50158">
    <property type="entry name" value="ZF_CCHC"/>
    <property type="match status" value="1"/>
</dbReference>
<dbReference type="Gene3D" id="4.10.60.10">
    <property type="entry name" value="Zinc finger, CCHC-type"/>
    <property type="match status" value="1"/>
</dbReference>
<dbReference type="SUPFAM" id="SSF54928">
    <property type="entry name" value="RNA-binding domain, RBD"/>
    <property type="match status" value="2"/>
</dbReference>
<dbReference type="Pfam" id="PF00098">
    <property type="entry name" value="zf-CCHC"/>
    <property type="match status" value="1"/>
</dbReference>
<dbReference type="InterPro" id="IPR000504">
    <property type="entry name" value="RRM_dom"/>
</dbReference>
<protein>
    <submittedName>
        <fullName evidence="8">Uncharacterized protein</fullName>
    </submittedName>
</protein>
<keyword evidence="7" id="KW-1185">Reference proteome</keyword>
<evidence type="ECO:0000313" key="7">
    <source>
        <dbReference type="Proteomes" id="UP000887540"/>
    </source>
</evidence>
<evidence type="ECO:0000256" key="2">
    <source>
        <dbReference type="ARBA" id="ARBA00022884"/>
    </source>
</evidence>
<keyword evidence="1" id="KW-0677">Repeat</keyword>
<accession>A0A914EFT2</accession>
<keyword evidence="3" id="KW-0862">Zinc</keyword>
<dbReference type="Pfam" id="PF00076">
    <property type="entry name" value="RRM_1"/>
    <property type="match status" value="2"/>
</dbReference>
<dbReference type="InterPro" id="IPR012677">
    <property type="entry name" value="Nucleotide-bd_a/b_plait_sf"/>
</dbReference>
<organism evidence="7 8">
    <name type="scientific">Acrobeloides nanus</name>
    <dbReference type="NCBI Taxonomy" id="290746"/>
    <lineage>
        <taxon>Eukaryota</taxon>
        <taxon>Metazoa</taxon>
        <taxon>Ecdysozoa</taxon>
        <taxon>Nematoda</taxon>
        <taxon>Chromadorea</taxon>
        <taxon>Rhabditida</taxon>
        <taxon>Tylenchina</taxon>
        <taxon>Cephalobomorpha</taxon>
        <taxon>Cephaloboidea</taxon>
        <taxon>Cephalobidae</taxon>
        <taxon>Acrobeloides</taxon>
    </lineage>
</organism>
<keyword evidence="3" id="KW-0479">Metal-binding</keyword>
<feature type="domain" description="RRM" evidence="5">
    <location>
        <begin position="104"/>
        <end position="181"/>
    </location>
</feature>
<dbReference type="WBParaSite" id="ACRNAN_scaffold7464.g31207.t1">
    <property type="protein sequence ID" value="ACRNAN_scaffold7464.g31207.t1"/>
    <property type="gene ID" value="ACRNAN_scaffold7464.g31207"/>
</dbReference>
<dbReference type="InterPro" id="IPR035979">
    <property type="entry name" value="RBD_domain_sf"/>
</dbReference>
<sequence length="364" mass="40376">MSNTACYNCGKSGHFSRECPEDRRGGVGGDGGRRNPPSYPMMYNPYFENKYYGYPSFDPNFAAKVPASRHSPYGYSGYGSGYPGYGNGYGNHFDTKFGSSALANRVHLRGLPWHVTGDEIEQFLAPLKPIDIRLGYYENGRSTGDGYVDFSTPDEVIEALKKDRQCIGTRYVELFPGKSMKPFPEATYVSVGSQPAKQVPSLFSSYAYPSYGYGFPGYRSDYGNQLESKVSPAALANRVHLRGLPYNVSGEEIENFFAPLKPIDIRLGYYPNGRLTGDGFVDLSTPDEANEALKKDRQCIGTRYVEVFPAKNMKPFPEATYTSVLSSSKPAKQEHSTPPFVLQSEQQPSVCGYDFQSNSNAAWH</sequence>
<evidence type="ECO:0000256" key="3">
    <source>
        <dbReference type="PROSITE-ProRule" id="PRU00047"/>
    </source>
</evidence>
<reference evidence="8" key="1">
    <citation type="submission" date="2022-11" db="UniProtKB">
        <authorList>
            <consortium name="WormBaseParasite"/>
        </authorList>
    </citation>
    <scope>IDENTIFICATION</scope>
</reference>
<dbReference type="InterPro" id="IPR001878">
    <property type="entry name" value="Znf_CCHC"/>
</dbReference>